<dbReference type="AlphaFoldDB" id="A0A1D3L555"/>
<evidence type="ECO:0000313" key="1">
    <source>
        <dbReference type="EMBL" id="SCG86761.1"/>
    </source>
</evidence>
<dbReference type="KEGG" id="mcub:MCBB_2222"/>
<dbReference type="EMBL" id="LT607756">
    <property type="protein sequence ID" value="SCG86761.1"/>
    <property type="molecule type" value="Genomic_DNA"/>
</dbReference>
<evidence type="ECO:0000313" key="2">
    <source>
        <dbReference type="Proteomes" id="UP000094707"/>
    </source>
</evidence>
<keyword evidence="2" id="KW-1185">Reference proteome</keyword>
<organism evidence="1 2">
    <name type="scientific">Methanobacterium congolense</name>
    <dbReference type="NCBI Taxonomy" id="118062"/>
    <lineage>
        <taxon>Archaea</taxon>
        <taxon>Methanobacteriati</taxon>
        <taxon>Methanobacteriota</taxon>
        <taxon>Methanomada group</taxon>
        <taxon>Methanobacteria</taxon>
        <taxon>Methanobacteriales</taxon>
        <taxon>Methanobacteriaceae</taxon>
        <taxon>Methanobacterium</taxon>
    </lineage>
</organism>
<sequence length="321" mass="35442">MTAMSFLMVLPALLLVAVLFDISSIGSSSVSTNLASDAVLQTFNDVEGDIPILTSQVLMEEDKRVIESGESLSNSRKSLKDDLQGELNSKYELYGNSTGLKVKCQVRAVDSSAEPFEVEVNTTVWVEKGNISHMENLTQEVSITSPQCRVADPIPFIKCKYYGGVTNTTERIIYGSSLENYLNYRGVPNAWAYENATSPLIIKKCPYDPYKSHGKSQGFIILKNCIDNGYFHESSDGSCFLCRLEGKSTCPHYGFETFVVPAPSPNNTVNSAPCSSDHVIFNDTNGVSGTYPGNHVVYYKNGVYYFKLFLDNGHQNKYGII</sequence>
<accession>A0A1D3L555</accession>
<name>A0A1D3L555_9EURY</name>
<reference evidence="1 2" key="1">
    <citation type="submission" date="2016-08" db="EMBL/GenBank/DDBJ databases">
        <authorList>
            <person name="Seilhamer J.J."/>
        </authorList>
    </citation>
    <scope>NUCLEOTIDE SEQUENCE [LARGE SCALE GENOMIC DNA]</scope>
    <source>
        <strain evidence="1">Buetzberg</strain>
    </source>
</reference>
<gene>
    <name evidence="1" type="ORF">MCBB_2222</name>
</gene>
<dbReference type="PATRIC" id="fig|129848.4.peg.2269"/>
<proteinExistence type="predicted"/>
<protein>
    <submittedName>
        <fullName evidence="1">Uncharacterized protein</fullName>
    </submittedName>
</protein>
<dbReference type="Proteomes" id="UP000094707">
    <property type="component" value="Chromosome I"/>
</dbReference>